<name>A0A2A5PZ73_PRORE</name>
<dbReference type="EMBL" id="JAOWIN010000038">
    <property type="protein sequence ID" value="MDI9095652.1"/>
    <property type="molecule type" value="Genomic_DNA"/>
</dbReference>
<evidence type="ECO:0000313" key="2">
    <source>
        <dbReference type="EMBL" id="MDI9094344.1"/>
    </source>
</evidence>
<dbReference type="STRING" id="587.RB151_033270"/>
<evidence type="ECO:0000256" key="1">
    <source>
        <dbReference type="SAM" id="Coils"/>
    </source>
</evidence>
<comment type="caution">
    <text evidence="4">The sequence shown here is derived from an EMBL/GenBank/DDBJ whole genome shotgun (WGS) entry which is preliminary data.</text>
</comment>
<evidence type="ECO:0000313" key="4">
    <source>
        <dbReference type="EMBL" id="OZS73425.1"/>
    </source>
</evidence>
<reference evidence="4 5" key="1">
    <citation type="submission" date="2017-07" db="EMBL/GenBank/DDBJ databases">
        <title>blaIMP-27 on transferable plasmids in Proteus mirabilis and Providencia rettgeri.</title>
        <authorList>
            <person name="Potter R."/>
        </authorList>
    </citation>
    <scope>NUCLEOTIDE SEQUENCE [LARGE SCALE GENOMIC DNA]</scope>
    <source>
        <strain evidence="4 5">PR1</strain>
    </source>
</reference>
<reference evidence="2" key="2">
    <citation type="submission" date="2022-10" db="EMBL/GenBank/DDBJ databases">
        <title>Bacterial isolates recovered from the One Health project in Brazil.</title>
        <authorList>
            <person name="Valiatti T.B."/>
            <person name="Santos F."/>
            <person name="Cayo R."/>
            <person name="Gales A.C."/>
        </authorList>
    </citation>
    <scope>NUCLEOTIDE SEQUENCE</scope>
    <source>
        <strain evidence="2">PVR188</strain>
    </source>
</reference>
<sequence>MQTNSNEPIVTFSVPMSQDDVREWILEKAKQINNLQKLRNERDELQSKLEKLDEEIAECMDMCAVTVSA</sequence>
<organism evidence="4 5">
    <name type="scientific">Providencia rettgeri</name>
    <dbReference type="NCBI Taxonomy" id="587"/>
    <lineage>
        <taxon>Bacteria</taxon>
        <taxon>Pseudomonadati</taxon>
        <taxon>Pseudomonadota</taxon>
        <taxon>Gammaproteobacteria</taxon>
        <taxon>Enterobacterales</taxon>
        <taxon>Morganellaceae</taxon>
        <taxon>Providencia</taxon>
    </lineage>
</organism>
<dbReference type="Proteomes" id="UP000216001">
    <property type="component" value="Unassembled WGS sequence"/>
</dbReference>
<gene>
    <name evidence="4" type="ORF">CHI95_17105</name>
    <name evidence="2" type="ORF">OGX73_17110</name>
    <name evidence="3" type="ORF">OGX73_24015</name>
</gene>
<dbReference type="EMBL" id="JAOWIN010000014">
    <property type="protein sequence ID" value="MDI9094344.1"/>
    <property type="molecule type" value="Genomic_DNA"/>
</dbReference>
<dbReference type="GeneID" id="92274501"/>
<dbReference type="OrthoDB" id="6462684at2"/>
<feature type="coiled-coil region" evidence="1">
    <location>
        <begin position="21"/>
        <end position="62"/>
    </location>
</feature>
<evidence type="ECO:0000313" key="3">
    <source>
        <dbReference type="EMBL" id="MDI9095652.1"/>
    </source>
</evidence>
<protein>
    <submittedName>
        <fullName evidence="4">Uncharacterized protein</fullName>
    </submittedName>
</protein>
<dbReference type="RefSeq" id="WP_094962334.1">
    <property type="nucleotide sequence ID" value="NZ_ABEXNG020000037.1"/>
</dbReference>
<proteinExistence type="predicted"/>
<keyword evidence="1" id="KW-0175">Coiled coil</keyword>
<accession>A0A2A5PZ73</accession>
<dbReference type="AlphaFoldDB" id="A0A2A5PZ73"/>
<dbReference type="EMBL" id="NOWC01000022">
    <property type="protein sequence ID" value="OZS73425.1"/>
    <property type="molecule type" value="Genomic_DNA"/>
</dbReference>
<dbReference type="Proteomes" id="UP001159001">
    <property type="component" value="Unassembled WGS sequence"/>
</dbReference>
<evidence type="ECO:0000313" key="5">
    <source>
        <dbReference type="Proteomes" id="UP000216001"/>
    </source>
</evidence>